<feature type="region of interest" description="Disordered" evidence="1">
    <location>
        <begin position="796"/>
        <end position="822"/>
    </location>
</feature>
<organism evidence="2 3">
    <name type="scientific">Linnemannia gamsii</name>
    <dbReference type="NCBI Taxonomy" id="64522"/>
    <lineage>
        <taxon>Eukaryota</taxon>
        <taxon>Fungi</taxon>
        <taxon>Fungi incertae sedis</taxon>
        <taxon>Mucoromycota</taxon>
        <taxon>Mortierellomycotina</taxon>
        <taxon>Mortierellomycetes</taxon>
        <taxon>Mortierellales</taxon>
        <taxon>Mortierellaceae</taxon>
        <taxon>Linnemannia</taxon>
    </lineage>
</organism>
<dbReference type="OrthoDB" id="5572844at2759"/>
<feature type="compositionally biased region" description="Polar residues" evidence="1">
    <location>
        <begin position="1225"/>
        <end position="1234"/>
    </location>
</feature>
<feature type="compositionally biased region" description="Polar residues" evidence="1">
    <location>
        <begin position="1007"/>
        <end position="1030"/>
    </location>
</feature>
<protein>
    <submittedName>
        <fullName evidence="2">Uncharacterized protein</fullName>
    </submittedName>
</protein>
<reference evidence="2" key="1">
    <citation type="journal article" date="2020" name="Fungal Divers.">
        <title>Resolving the Mortierellaceae phylogeny through synthesis of multi-gene phylogenetics and phylogenomics.</title>
        <authorList>
            <person name="Vandepol N."/>
            <person name="Liber J."/>
            <person name="Desiro A."/>
            <person name="Na H."/>
            <person name="Kennedy M."/>
            <person name="Barry K."/>
            <person name="Grigoriev I.V."/>
            <person name="Miller A.N."/>
            <person name="O'Donnell K."/>
            <person name="Stajich J.E."/>
            <person name="Bonito G."/>
        </authorList>
    </citation>
    <scope>NUCLEOTIDE SEQUENCE</scope>
    <source>
        <strain evidence="2">NVP60</strain>
    </source>
</reference>
<feature type="region of interest" description="Disordered" evidence="1">
    <location>
        <begin position="1059"/>
        <end position="1099"/>
    </location>
</feature>
<dbReference type="PANTHER" id="PTHR28027">
    <property type="entry name" value="TRANSCRIPTIONAL REGULATOR MIT1"/>
    <property type="match status" value="1"/>
</dbReference>
<dbReference type="GO" id="GO:0003677">
    <property type="term" value="F:DNA binding"/>
    <property type="evidence" value="ECO:0007669"/>
    <property type="project" value="TreeGrafter"/>
</dbReference>
<feature type="compositionally biased region" description="Low complexity" evidence="1">
    <location>
        <begin position="804"/>
        <end position="822"/>
    </location>
</feature>
<dbReference type="EMBL" id="JAAAIN010000855">
    <property type="protein sequence ID" value="KAG0310317.1"/>
    <property type="molecule type" value="Genomic_DNA"/>
</dbReference>
<feature type="compositionally biased region" description="Polar residues" evidence="1">
    <location>
        <begin position="1082"/>
        <end position="1099"/>
    </location>
</feature>
<accession>A0A9P6R3C8</accession>
<feature type="region of interest" description="Disordered" evidence="1">
    <location>
        <begin position="1536"/>
        <end position="1614"/>
    </location>
</feature>
<evidence type="ECO:0000256" key="1">
    <source>
        <dbReference type="SAM" id="MobiDB-lite"/>
    </source>
</evidence>
<feature type="compositionally biased region" description="Polar residues" evidence="1">
    <location>
        <begin position="1246"/>
        <end position="1258"/>
    </location>
</feature>
<evidence type="ECO:0000313" key="3">
    <source>
        <dbReference type="Proteomes" id="UP000823405"/>
    </source>
</evidence>
<feature type="compositionally biased region" description="Acidic residues" evidence="1">
    <location>
        <begin position="1576"/>
        <end position="1587"/>
    </location>
</feature>
<feature type="region of interest" description="Disordered" evidence="1">
    <location>
        <begin position="936"/>
        <end position="994"/>
    </location>
</feature>
<feature type="region of interest" description="Disordered" evidence="1">
    <location>
        <begin position="1473"/>
        <end position="1509"/>
    </location>
</feature>
<dbReference type="Pfam" id="PF09729">
    <property type="entry name" value="Gti1_Pac2"/>
    <property type="match status" value="2"/>
</dbReference>
<feature type="region of interest" description="Disordered" evidence="1">
    <location>
        <begin position="352"/>
        <end position="404"/>
    </location>
</feature>
<dbReference type="Proteomes" id="UP000823405">
    <property type="component" value="Unassembled WGS sequence"/>
</dbReference>
<feature type="compositionally biased region" description="Basic and acidic residues" evidence="1">
    <location>
        <begin position="1208"/>
        <end position="1217"/>
    </location>
</feature>
<dbReference type="InterPro" id="IPR018608">
    <property type="entry name" value="Gti1/Pac2"/>
</dbReference>
<dbReference type="PANTHER" id="PTHR28027:SF2">
    <property type="entry name" value="TRANSCRIPTIONAL REGULATOR MIT1"/>
    <property type="match status" value="1"/>
</dbReference>
<feature type="compositionally biased region" description="Gly residues" evidence="1">
    <location>
        <begin position="264"/>
        <end position="275"/>
    </location>
</feature>
<feature type="region of interest" description="Disordered" evidence="1">
    <location>
        <begin position="549"/>
        <end position="571"/>
    </location>
</feature>
<feature type="region of interest" description="Disordered" evidence="1">
    <location>
        <begin position="253"/>
        <end position="281"/>
    </location>
</feature>
<gene>
    <name evidence="2" type="ORF">BGZ97_012653</name>
</gene>
<feature type="compositionally biased region" description="Acidic residues" evidence="1">
    <location>
        <begin position="393"/>
        <end position="404"/>
    </location>
</feature>
<feature type="compositionally biased region" description="Polar residues" evidence="1">
    <location>
        <begin position="951"/>
        <end position="990"/>
    </location>
</feature>
<feature type="region of interest" description="Disordered" evidence="1">
    <location>
        <begin position="469"/>
        <end position="502"/>
    </location>
</feature>
<proteinExistence type="predicted"/>
<feature type="compositionally biased region" description="Acidic residues" evidence="1">
    <location>
        <begin position="1496"/>
        <end position="1507"/>
    </location>
</feature>
<feature type="compositionally biased region" description="Polar residues" evidence="1">
    <location>
        <begin position="562"/>
        <end position="571"/>
    </location>
</feature>
<feature type="compositionally biased region" description="Acidic residues" evidence="1">
    <location>
        <begin position="1538"/>
        <end position="1556"/>
    </location>
</feature>
<feature type="region of interest" description="Disordered" evidence="1">
    <location>
        <begin position="102"/>
        <end position="128"/>
    </location>
</feature>
<feature type="region of interest" description="Disordered" evidence="1">
    <location>
        <begin position="1199"/>
        <end position="1298"/>
    </location>
</feature>
<feature type="compositionally biased region" description="Polar residues" evidence="1">
    <location>
        <begin position="471"/>
        <end position="491"/>
    </location>
</feature>
<name>A0A9P6R3C8_9FUNG</name>
<feature type="compositionally biased region" description="Polar residues" evidence="1">
    <location>
        <begin position="1561"/>
        <end position="1572"/>
    </location>
</feature>
<evidence type="ECO:0000313" key="2">
    <source>
        <dbReference type="EMBL" id="KAG0310317.1"/>
    </source>
</evidence>
<feature type="region of interest" description="Disordered" evidence="1">
    <location>
        <begin position="1141"/>
        <end position="1166"/>
    </location>
</feature>
<feature type="compositionally biased region" description="Basic residues" evidence="1">
    <location>
        <begin position="378"/>
        <end position="389"/>
    </location>
</feature>
<keyword evidence="3" id="KW-1185">Reference proteome</keyword>
<sequence length="1614" mass="174588">MSKTFHGKVDETIDALIILEACRQGIMPRITRRLLVAERGEIHPPPNATGELFSSASSSYASSTRLSSRAPAPASSTTAALAEPSSLSFATVCLSSSYSSPFSSSSTSSSAATSSSAPASPSSATKTNPSLISPGSVFVFDEEESRICRWTDGKIWSPSRISGNFLVYRELYRKLPHQKCYTTAEKAQMKDGSGLRDRALKEKVEEENLVVMGCMKGTFVLKKGGLVKKTICVKGINLVPPEELKRQLEEPSPALGMSRKGARARGGGGYGGGANGQSRLPGFSTRGIQHLVCYEMPGEMENLHGPREYLELRDLPISKTFVMMQSYRVPLQILPLDCGQQPLDPADEYIHSSRVVESRPTRPTPPSFFNTASEKPVNKRPRTRGGRQRKSIEEEEEEASEREGEPDYLVKNIYGGSCGSAFYGSSITTASQPFLPSLPAIAPTPLPSAAVPVYHGYSTRGQNRYIREQNRQQQQHLESWTPSPSMDSTTVKGKKRKRPLSRSLAMEADHTLAVKVEKPSPSMEYSYLASRTTASDLFFQQNIMGADDAEMGGDHHRPPSGRPTSPLATRSTPAQMPEFLQSMHSKPLDDIELKVHGYKTAEGEWRLGTPSMSTTTGSVNNDHLAHARSANRYNGGSGPPMSWYPYQDGPHWQQDPGYSRHQYQQHSPWDHGSYYQMDARKTCPGQYPAQQHILPYYDPQPQFQTSDDLQYQTPELQALSNSSTPYYDTAQASTATLPPIHDVQGSYGYHAGEYRQPLSIGSTMHSAATSEVSQNGGDLEMEHSDKAGYKTVHQSMSHTERVDSPWSSGSAYSRSSSLSTSLTLSPVKRSQASVGQDSGSTAELECGFQSSTEAAIANGRRDVGGVHSSTDSQLPYSDEPTTDQIVVQEQEGDTATAAFPNHQGHRVSVSFMYTARSSALHLAVSQAPSQVSAISTIPALTPGPGRRDDSSVSLASSTHMANSSHQDSHQISSPSQKNPQPKGQPFQTSVHPFRRDSQQPYVPIMSFSSGTILGTSPLESRQGSPTTQQERILDSAVAGSEIKDSLTYPEYGAVKLSNRDQEEVATDEIGNDDGPFVRRMQASPSPETSNLTPSEDPSTIEAATSATMAVSPVQTYYCATAAGPLVAVATGSTLLLRQSGYGTYSSQPGPYSPQPRRDHMNSPSFMFHDLDDRDEFDRLLEYHSHQVEMLEKHDHVEQGAAMGGPEHGSGEHFRGTGEYDDGEVSEQTFQQLTQPPIHARTEDESQSSGRSQMMSPGTLSALHHYSNKGFSQGDGIRGDSAGSVGPAAPSLGMVSSSGSLGQDEYLLHQARPLITKMHLRRYGHKPGAGTGVGIGTSLEVARFGSSEGFGYMSESGGSSSNGELKSGGPGSGAGACRSEDFLGALGRHDDASSSEIACQLFSGLDALRGGGAGGGESRVNASGMGVGIGTSIGIHRRGSVIRLVGCSDQGSGCSEREVVRGRTQSVQTLQLSGPVDQYSFKESSSRSASPPGLREEYEEQGDEEGEAGYDPQYHHQLMFQRGGGCVVNKVNDTFIEREDVEEEEEEEEEEVDELEVLDLYSGQSSDGTSSPVQEPYYDDDGDEDQEIGQEYRDQDQVQEGDDIGLVTMADQVNN</sequence>
<comment type="caution">
    <text evidence="2">The sequence shown here is derived from an EMBL/GenBank/DDBJ whole genome shotgun (WGS) entry which is preliminary data.</text>
</comment>
<feature type="region of interest" description="Disordered" evidence="1">
    <location>
        <begin position="1007"/>
        <end position="1034"/>
    </location>
</feature>